<feature type="compositionally biased region" description="Polar residues" evidence="1">
    <location>
        <begin position="1"/>
        <end position="12"/>
    </location>
</feature>
<protein>
    <recommendedName>
        <fullName evidence="2">HNH nuclease domain-containing protein</fullName>
    </recommendedName>
</protein>
<dbReference type="SMART" id="SM00507">
    <property type="entry name" value="HNHc"/>
    <property type="match status" value="1"/>
</dbReference>
<dbReference type="Pfam" id="PF14239">
    <property type="entry name" value="RRXRR"/>
    <property type="match status" value="1"/>
</dbReference>
<dbReference type="PANTHER" id="PTHR33877">
    <property type="entry name" value="SLL1193 PROTEIN"/>
    <property type="match status" value="1"/>
</dbReference>
<dbReference type="NCBIfam" id="NF040563">
    <property type="entry name" value="guided_IscB"/>
    <property type="match status" value="1"/>
</dbReference>
<dbReference type="Gene3D" id="1.10.30.50">
    <property type="match status" value="1"/>
</dbReference>
<dbReference type="InterPro" id="IPR047693">
    <property type="entry name" value="RNA-guided_IscB-like"/>
</dbReference>
<feature type="region of interest" description="Disordered" evidence="1">
    <location>
        <begin position="430"/>
        <end position="450"/>
    </location>
</feature>
<proteinExistence type="predicted"/>
<dbReference type="PANTHER" id="PTHR33877:SF1">
    <property type="entry name" value="TYPE IV METHYL-DIRECTED RESTRICTION ENZYME ECOKMCRA"/>
    <property type="match status" value="1"/>
</dbReference>
<dbReference type="CDD" id="cd00085">
    <property type="entry name" value="HNHc"/>
    <property type="match status" value="1"/>
</dbReference>
<feature type="region of interest" description="Disordered" evidence="1">
    <location>
        <begin position="1"/>
        <end position="69"/>
    </location>
</feature>
<accession>A0ABQ3NVN6</accession>
<gene>
    <name evidence="3" type="ORF">Scinn_63090</name>
</gene>
<evidence type="ECO:0000313" key="3">
    <source>
        <dbReference type="EMBL" id="GHI16846.1"/>
    </source>
</evidence>
<dbReference type="EMBL" id="BNDV01000016">
    <property type="protein sequence ID" value="GHI16846.1"/>
    <property type="molecule type" value="Genomic_DNA"/>
</dbReference>
<dbReference type="Proteomes" id="UP000660554">
    <property type="component" value="Unassembled WGS sequence"/>
</dbReference>
<feature type="region of interest" description="Disordered" evidence="1">
    <location>
        <begin position="117"/>
        <end position="149"/>
    </location>
</feature>
<dbReference type="Pfam" id="PF01844">
    <property type="entry name" value="HNH"/>
    <property type="match status" value="1"/>
</dbReference>
<dbReference type="InterPro" id="IPR002711">
    <property type="entry name" value="HNH"/>
</dbReference>
<dbReference type="GeneID" id="86955203"/>
<name>A0ABQ3NVN6_STRVG</name>
<keyword evidence="4" id="KW-1185">Reference proteome</keyword>
<feature type="domain" description="HNH nuclease" evidence="2">
    <location>
        <begin position="208"/>
        <end position="259"/>
    </location>
</feature>
<evidence type="ECO:0000313" key="4">
    <source>
        <dbReference type="Proteomes" id="UP000660554"/>
    </source>
</evidence>
<dbReference type="RefSeq" id="WP_191868839.1">
    <property type="nucleotide sequence ID" value="NZ_BMRU01000005.1"/>
</dbReference>
<feature type="compositionally biased region" description="Basic residues" evidence="1">
    <location>
        <begin position="120"/>
        <end position="130"/>
    </location>
</feature>
<organism evidence="3 4">
    <name type="scientific">Streptomyces virginiae</name>
    <name type="common">Streptomyces cinnamonensis</name>
    <dbReference type="NCBI Taxonomy" id="1961"/>
    <lineage>
        <taxon>Bacteria</taxon>
        <taxon>Bacillati</taxon>
        <taxon>Actinomycetota</taxon>
        <taxon>Actinomycetes</taxon>
        <taxon>Kitasatosporales</taxon>
        <taxon>Streptomycetaceae</taxon>
        <taxon>Streptomyces</taxon>
    </lineage>
</organism>
<evidence type="ECO:0000259" key="2">
    <source>
        <dbReference type="SMART" id="SM00507"/>
    </source>
</evidence>
<sequence>MTTFFTGEQTHQAVLPQQPALESAGAYTPGSRDETAHGLPDPKPGTGVGHGRGETGAVRTRTRRRHARRLDPGSKATGIAVTDERDEVGAKGRTALVRRGLVSIELRHRGRQIHSGMVRRAGHRRRRRSANLRYRAPRRDNRTRPDGWLPPSLRHRIDSTMSLVARLCRYAPVLEIHVEQVAFDTALIAAAVSSREQDFSERTHAGSEIRESLLAKWERSCAYCGATGVLLTIEHVRPRSRGGSDRVANLVIACVPCNQAKGTARIDEFLADRPARLERVIAQLRRPLHDVAAMNTTRLLLVKTLATHGVAVHTWSGGRTSWNRLAMGLPKSHTLDALATGVIDLERGDAVVRIPAQILVVRSTGRGSYARTTPDRYGFPRLQRPGGQHRITTLTSHFDVSHRNLRLLQRADGYTYGFADEIRLSEEHGPAYSGRTLKGGDPGNVRTPDA</sequence>
<dbReference type="InterPro" id="IPR003615">
    <property type="entry name" value="HNH_nuc"/>
</dbReference>
<evidence type="ECO:0000256" key="1">
    <source>
        <dbReference type="SAM" id="MobiDB-lite"/>
    </source>
</evidence>
<dbReference type="InterPro" id="IPR052892">
    <property type="entry name" value="NA-targeting_endonuclease"/>
</dbReference>
<dbReference type="InterPro" id="IPR025938">
    <property type="entry name" value="RRXRR_dom"/>
</dbReference>
<comment type="caution">
    <text evidence="3">The sequence shown here is derived from an EMBL/GenBank/DDBJ whole genome shotgun (WGS) entry which is preliminary data.</text>
</comment>
<reference evidence="4" key="1">
    <citation type="submission" date="2020-09" db="EMBL/GenBank/DDBJ databases">
        <title>Whole genome shotgun sequence of Streptomyces cinnamonensis NBRC 15873.</title>
        <authorList>
            <person name="Komaki H."/>
            <person name="Tamura T."/>
        </authorList>
    </citation>
    <scope>NUCLEOTIDE SEQUENCE [LARGE SCALE GENOMIC DNA]</scope>
    <source>
        <strain evidence="4">NBRC 15873</strain>
    </source>
</reference>